<feature type="region of interest" description="Disordered" evidence="1">
    <location>
        <begin position="46"/>
        <end position="67"/>
    </location>
</feature>
<name>K0SYQ0_THAOC</name>
<sequence length="198" mass="21727">MRALTKLGILVVDQILLMETRFWTENESCCFFDVCDPSLYSPGSDPLDSLHSPGGGRGRTGRVDPGVNAGRRNLRVPLLELTSDPRSVAQREPSPAVMRLYVSVSSIERMMGAAGGVDFLMNGHWTALVDFGSLRQTYPHVEVLDARADVGQEDALLGHGTTRAMFALQRGRPEDFACLLDDDVSIIDCMCRARALQD</sequence>
<proteinExistence type="predicted"/>
<evidence type="ECO:0000313" key="2">
    <source>
        <dbReference type="EMBL" id="EJK71538.1"/>
    </source>
</evidence>
<dbReference type="EMBL" id="AGNL01007096">
    <property type="protein sequence ID" value="EJK71538.1"/>
    <property type="molecule type" value="Genomic_DNA"/>
</dbReference>
<organism evidence="2 3">
    <name type="scientific">Thalassiosira oceanica</name>
    <name type="common">Marine diatom</name>
    <dbReference type="NCBI Taxonomy" id="159749"/>
    <lineage>
        <taxon>Eukaryota</taxon>
        <taxon>Sar</taxon>
        <taxon>Stramenopiles</taxon>
        <taxon>Ochrophyta</taxon>
        <taxon>Bacillariophyta</taxon>
        <taxon>Coscinodiscophyceae</taxon>
        <taxon>Thalassiosirophycidae</taxon>
        <taxon>Thalassiosirales</taxon>
        <taxon>Thalassiosiraceae</taxon>
        <taxon>Thalassiosira</taxon>
    </lineage>
</organism>
<dbReference type="Proteomes" id="UP000266841">
    <property type="component" value="Unassembled WGS sequence"/>
</dbReference>
<evidence type="ECO:0000256" key="1">
    <source>
        <dbReference type="SAM" id="MobiDB-lite"/>
    </source>
</evidence>
<dbReference type="AlphaFoldDB" id="K0SYQ0"/>
<keyword evidence="3" id="KW-1185">Reference proteome</keyword>
<comment type="caution">
    <text evidence="2">The sequence shown here is derived from an EMBL/GenBank/DDBJ whole genome shotgun (WGS) entry which is preliminary data.</text>
</comment>
<protein>
    <submittedName>
        <fullName evidence="2">Uncharacterized protein</fullName>
    </submittedName>
</protein>
<evidence type="ECO:0000313" key="3">
    <source>
        <dbReference type="Proteomes" id="UP000266841"/>
    </source>
</evidence>
<accession>K0SYQ0</accession>
<reference evidence="2 3" key="1">
    <citation type="journal article" date="2012" name="Genome Biol.">
        <title>Genome and low-iron response of an oceanic diatom adapted to chronic iron limitation.</title>
        <authorList>
            <person name="Lommer M."/>
            <person name="Specht M."/>
            <person name="Roy A.S."/>
            <person name="Kraemer L."/>
            <person name="Andreson R."/>
            <person name="Gutowska M.A."/>
            <person name="Wolf J."/>
            <person name="Bergner S.V."/>
            <person name="Schilhabel M.B."/>
            <person name="Klostermeier U.C."/>
            <person name="Beiko R.G."/>
            <person name="Rosenstiel P."/>
            <person name="Hippler M."/>
            <person name="Laroche J."/>
        </authorList>
    </citation>
    <scope>NUCLEOTIDE SEQUENCE [LARGE SCALE GENOMIC DNA]</scope>
    <source>
        <strain evidence="2 3">CCMP1005</strain>
    </source>
</reference>
<gene>
    <name evidence="2" type="ORF">THAOC_07007</name>
</gene>